<dbReference type="AlphaFoldDB" id="A0AAV5LJH6"/>
<proteinExistence type="predicted"/>
<sequence length="68" mass="7805">MGILVKKDTHAHIKSNNVSPTGHQLYGDKEASFSMEMSCWILRMVLTLLRSFVKEINRAKRKDTMIPT</sequence>
<organism evidence="1 2">
    <name type="scientific">Rubroshorea leprosula</name>
    <dbReference type="NCBI Taxonomy" id="152421"/>
    <lineage>
        <taxon>Eukaryota</taxon>
        <taxon>Viridiplantae</taxon>
        <taxon>Streptophyta</taxon>
        <taxon>Embryophyta</taxon>
        <taxon>Tracheophyta</taxon>
        <taxon>Spermatophyta</taxon>
        <taxon>Magnoliopsida</taxon>
        <taxon>eudicotyledons</taxon>
        <taxon>Gunneridae</taxon>
        <taxon>Pentapetalae</taxon>
        <taxon>rosids</taxon>
        <taxon>malvids</taxon>
        <taxon>Malvales</taxon>
        <taxon>Dipterocarpaceae</taxon>
        <taxon>Rubroshorea</taxon>
    </lineage>
</organism>
<name>A0AAV5LJH6_9ROSI</name>
<reference evidence="1 2" key="1">
    <citation type="journal article" date="2021" name="Commun. Biol.">
        <title>The genome of Shorea leprosula (Dipterocarpaceae) highlights the ecological relevance of drought in aseasonal tropical rainforests.</title>
        <authorList>
            <person name="Ng K.K.S."/>
            <person name="Kobayashi M.J."/>
            <person name="Fawcett J.A."/>
            <person name="Hatakeyama M."/>
            <person name="Paape T."/>
            <person name="Ng C.H."/>
            <person name="Ang C.C."/>
            <person name="Tnah L.H."/>
            <person name="Lee C.T."/>
            <person name="Nishiyama T."/>
            <person name="Sese J."/>
            <person name="O'Brien M.J."/>
            <person name="Copetti D."/>
            <person name="Mohd Noor M.I."/>
            <person name="Ong R.C."/>
            <person name="Putra M."/>
            <person name="Sireger I.Z."/>
            <person name="Indrioko S."/>
            <person name="Kosugi Y."/>
            <person name="Izuno A."/>
            <person name="Isagi Y."/>
            <person name="Lee S.L."/>
            <person name="Shimizu K.K."/>
        </authorList>
    </citation>
    <scope>NUCLEOTIDE SEQUENCE [LARGE SCALE GENOMIC DNA]</scope>
    <source>
        <strain evidence="1">214</strain>
    </source>
</reference>
<dbReference type="Proteomes" id="UP001054252">
    <property type="component" value="Unassembled WGS sequence"/>
</dbReference>
<keyword evidence="2" id="KW-1185">Reference proteome</keyword>
<comment type="caution">
    <text evidence="1">The sequence shown here is derived from an EMBL/GenBank/DDBJ whole genome shotgun (WGS) entry which is preliminary data.</text>
</comment>
<dbReference type="EMBL" id="BPVZ01000120">
    <property type="protein sequence ID" value="GKV37008.1"/>
    <property type="molecule type" value="Genomic_DNA"/>
</dbReference>
<protein>
    <submittedName>
        <fullName evidence="1">Uncharacterized protein</fullName>
    </submittedName>
</protein>
<evidence type="ECO:0000313" key="2">
    <source>
        <dbReference type="Proteomes" id="UP001054252"/>
    </source>
</evidence>
<gene>
    <name evidence="1" type="ORF">SLEP1_g45082</name>
</gene>
<accession>A0AAV5LJH6</accession>
<evidence type="ECO:0000313" key="1">
    <source>
        <dbReference type="EMBL" id="GKV37008.1"/>
    </source>
</evidence>